<feature type="domain" description="Right handed beta helix" evidence="9">
    <location>
        <begin position="134"/>
        <end position="288"/>
    </location>
</feature>
<dbReference type="InterPro" id="IPR006626">
    <property type="entry name" value="PbH1"/>
</dbReference>
<evidence type="ECO:0000259" key="9">
    <source>
        <dbReference type="Pfam" id="PF13229"/>
    </source>
</evidence>
<feature type="domain" description="Right handed beta helix" evidence="9">
    <location>
        <begin position="494"/>
        <end position="571"/>
    </location>
</feature>
<proteinExistence type="predicted"/>
<evidence type="ECO:0000256" key="6">
    <source>
        <dbReference type="ARBA" id="ARBA00023136"/>
    </source>
</evidence>
<protein>
    <submittedName>
        <fullName evidence="10">Right-handed parallel beta-helix repeat-containing protein</fullName>
    </submittedName>
</protein>
<dbReference type="InterPro" id="IPR011050">
    <property type="entry name" value="Pectin_lyase_fold/virulence"/>
</dbReference>
<gene>
    <name evidence="10" type="ORF">ACFL6M_03395</name>
</gene>
<evidence type="ECO:0000256" key="7">
    <source>
        <dbReference type="ARBA" id="ARBA00023237"/>
    </source>
</evidence>
<comment type="subcellular location">
    <subcellularLocation>
        <location evidence="1">Cell envelope</location>
    </subcellularLocation>
    <subcellularLocation>
        <location evidence="2">Cell outer membrane</location>
    </subcellularLocation>
    <subcellularLocation>
        <location evidence="3">Secreted</location>
    </subcellularLocation>
</comment>
<dbReference type="PANTHER" id="PTHR11319:SF35">
    <property type="entry name" value="OUTER MEMBRANE PROTEIN PMPC-RELATED"/>
    <property type="match status" value="1"/>
</dbReference>
<dbReference type="Proteomes" id="UP001593833">
    <property type="component" value="Unassembled WGS sequence"/>
</dbReference>
<evidence type="ECO:0000256" key="4">
    <source>
        <dbReference type="ARBA" id="ARBA00022525"/>
    </source>
</evidence>
<evidence type="ECO:0000256" key="5">
    <source>
        <dbReference type="ARBA" id="ARBA00022729"/>
    </source>
</evidence>
<dbReference type="SMART" id="SM00710">
    <property type="entry name" value="PbH1"/>
    <property type="match status" value="6"/>
</dbReference>
<dbReference type="InterPro" id="IPR003368">
    <property type="entry name" value="POMP_repeat"/>
</dbReference>
<keyword evidence="6" id="KW-0472">Membrane</keyword>
<dbReference type="Pfam" id="PF13229">
    <property type="entry name" value="Beta_helix"/>
    <property type="match status" value="3"/>
</dbReference>
<reference evidence="10 11" key="1">
    <citation type="submission" date="2024-09" db="EMBL/GenBank/DDBJ databases">
        <authorList>
            <person name="D'Angelo T."/>
        </authorList>
    </citation>
    <scope>NUCLEOTIDE SEQUENCE [LARGE SCALE GENOMIC DNA]</scope>
    <source>
        <strain evidence="10">SAG AM-320-E07</strain>
    </source>
</reference>
<comment type="caution">
    <text evidence="10">The sequence shown here is derived from an EMBL/GenBank/DDBJ whole genome shotgun (WGS) entry which is preliminary data.</text>
</comment>
<keyword evidence="4" id="KW-0964">Secreted</keyword>
<dbReference type="Gene3D" id="2.160.20.10">
    <property type="entry name" value="Single-stranded right-handed beta-helix, Pectin lyase-like"/>
    <property type="match status" value="2"/>
</dbReference>
<evidence type="ECO:0000256" key="1">
    <source>
        <dbReference type="ARBA" id="ARBA00004196"/>
    </source>
</evidence>
<dbReference type="SUPFAM" id="SSF51126">
    <property type="entry name" value="Pectin lyase-like"/>
    <property type="match status" value="2"/>
</dbReference>
<keyword evidence="11" id="KW-1185">Reference proteome</keyword>
<evidence type="ECO:0000313" key="10">
    <source>
        <dbReference type="EMBL" id="MFC1572625.1"/>
    </source>
</evidence>
<dbReference type="Gene3D" id="2.60.40.4070">
    <property type="match status" value="1"/>
</dbReference>
<keyword evidence="5 8" id="KW-0732">Signal</keyword>
<evidence type="ECO:0000256" key="2">
    <source>
        <dbReference type="ARBA" id="ARBA00004442"/>
    </source>
</evidence>
<evidence type="ECO:0000256" key="3">
    <source>
        <dbReference type="ARBA" id="ARBA00004613"/>
    </source>
</evidence>
<organism evidence="10 11">
    <name type="scientific">Eiseniibacteriota bacterium</name>
    <dbReference type="NCBI Taxonomy" id="2212470"/>
    <lineage>
        <taxon>Bacteria</taxon>
        <taxon>Candidatus Eiseniibacteriota</taxon>
    </lineage>
</organism>
<feature type="signal peptide" evidence="8">
    <location>
        <begin position="1"/>
        <end position="22"/>
    </location>
</feature>
<keyword evidence="7" id="KW-0998">Cell outer membrane</keyword>
<dbReference type="EMBL" id="JBHPKH010000025">
    <property type="protein sequence ID" value="MFC1572625.1"/>
    <property type="molecule type" value="Genomic_DNA"/>
</dbReference>
<dbReference type="NCBIfam" id="TIGR01376">
    <property type="entry name" value="POMP_repeat"/>
    <property type="match status" value="2"/>
</dbReference>
<evidence type="ECO:0000256" key="8">
    <source>
        <dbReference type="SAM" id="SignalP"/>
    </source>
</evidence>
<dbReference type="InterPro" id="IPR039448">
    <property type="entry name" value="Beta_helix"/>
</dbReference>
<evidence type="ECO:0000313" key="11">
    <source>
        <dbReference type="Proteomes" id="UP001593833"/>
    </source>
</evidence>
<dbReference type="InterPro" id="IPR012334">
    <property type="entry name" value="Pectin_lyas_fold"/>
</dbReference>
<accession>A0ABV6YJY1</accession>
<feature type="domain" description="Right handed beta helix" evidence="9">
    <location>
        <begin position="577"/>
        <end position="702"/>
    </location>
</feature>
<dbReference type="PANTHER" id="PTHR11319">
    <property type="entry name" value="G PROTEIN-COUPLED RECEPTOR-RELATED"/>
    <property type="match status" value="1"/>
</dbReference>
<sequence>MKPRVVFLIAVVASFLAVPASATTYLVCPDGGGDFMTIQQAIDAVANGDIIELCCDQPFTGDGNRDIDVLGKAITIRSECGDPERCIIDCEGSDVEPHRGFYFHTGETQTSVVEGVTITGGVCIVATPFDRGGAIFCDYAAPTIRNCILDDCGAIYTGGIYLSYSDALIEDCLFCANSSTSSGGAIRCYASSPIIRRCVFDSNSSTGGGAIECHGVIEPIIEWCTFTRNWGTAWGGAIFCTNHAHPRLANNTFYRNRCGGYAGGSGAGIALDPGTAATVTNSILWGDSLGTEVNEAWIGEGATLTITCCDIDVNGIDGPGALIWGGGNIVLDPQWCSTEHLWCEGGEIEEPYPYTLWSSSPCAPFSPPNEECDLIGAWPVGCWIPYHVCPDGSGDFLTIQEAIDAAVDGDTILLCCDQLFMGDGNRDIDFQGKAITVRSACGDPERCVINCEADSLNRHRGFWFHSGEDSTSILEDLQIAGGLAPGEPWSQRFGSGIFCDSSSPRFTNCIFAYNGVTDPYDDTYSGGGLACQYGSSPILDSCRFEGNMSYLGAGLSCRYDSSPKLTNCTFLGGFAHQGGVLWSEYSSYPTFEGCVFDSNRGFNGGAVYCRYESDPTFINCIFLENFAQSYGGAISGGTETSPIFAYCTFWENFTFGGGGGCSFYANCHPGLMNCTFSGNMAEDRGGGGIYCYAGASPTVQNTILWGDSTRIASGYEVYVDSVSSITFQCSDVDVNGIGGDGEVTFSGCNFFLDPWLCDTTNEYINPDGEPFKLHPDSPCMPGNHPDATSCLWCGLIGAWPDTCLYPWSGIEDAIERGAAPAVAWSAPNPFSAQTRLTYRIPAGSGDSHVSLDVCDVAGRLVRRLVEAEQGAGLYRTSWNGINQEGIPVAGGVYFFRLRVNGERQTRRAILVR</sequence>
<feature type="chain" id="PRO_5047459786" evidence="8">
    <location>
        <begin position="23"/>
        <end position="912"/>
    </location>
</feature>
<name>A0ABV6YJY1_UNCEI</name>